<keyword evidence="2" id="KW-1185">Reference proteome</keyword>
<gene>
    <name evidence="1" type="ORF">FA95DRAFT_1613574</name>
</gene>
<dbReference type="Proteomes" id="UP000814033">
    <property type="component" value="Unassembled WGS sequence"/>
</dbReference>
<organism evidence="1 2">
    <name type="scientific">Auriscalpium vulgare</name>
    <dbReference type="NCBI Taxonomy" id="40419"/>
    <lineage>
        <taxon>Eukaryota</taxon>
        <taxon>Fungi</taxon>
        <taxon>Dikarya</taxon>
        <taxon>Basidiomycota</taxon>
        <taxon>Agaricomycotina</taxon>
        <taxon>Agaricomycetes</taxon>
        <taxon>Russulales</taxon>
        <taxon>Auriscalpiaceae</taxon>
        <taxon>Auriscalpium</taxon>
    </lineage>
</organism>
<name>A0ACB8R255_9AGAM</name>
<proteinExistence type="predicted"/>
<dbReference type="EMBL" id="MU276571">
    <property type="protein sequence ID" value="KAI0038179.1"/>
    <property type="molecule type" value="Genomic_DNA"/>
</dbReference>
<evidence type="ECO:0000313" key="1">
    <source>
        <dbReference type="EMBL" id="KAI0038179.1"/>
    </source>
</evidence>
<accession>A0ACB8R255</accession>
<reference evidence="1" key="2">
    <citation type="journal article" date="2022" name="New Phytol.">
        <title>Evolutionary transition to the ectomycorrhizal habit in the genomes of a hyperdiverse lineage of mushroom-forming fungi.</title>
        <authorList>
            <person name="Looney B."/>
            <person name="Miyauchi S."/>
            <person name="Morin E."/>
            <person name="Drula E."/>
            <person name="Courty P.E."/>
            <person name="Kohler A."/>
            <person name="Kuo A."/>
            <person name="LaButti K."/>
            <person name="Pangilinan J."/>
            <person name="Lipzen A."/>
            <person name="Riley R."/>
            <person name="Andreopoulos W."/>
            <person name="He G."/>
            <person name="Johnson J."/>
            <person name="Nolan M."/>
            <person name="Tritt A."/>
            <person name="Barry K.W."/>
            <person name="Grigoriev I.V."/>
            <person name="Nagy L.G."/>
            <person name="Hibbett D."/>
            <person name="Henrissat B."/>
            <person name="Matheny P.B."/>
            <person name="Labbe J."/>
            <person name="Martin F.M."/>
        </authorList>
    </citation>
    <scope>NUCLEOTIDE SEQUENCE</scope>
    <source>
        <strain evidence="1">FP105234-sp</strain>
    </source>
</reference>
<reference evidence="1" key="1">
    <citation type="submission" date="2021-02" db="EMBL/GenBank/DDBJ databases">
        <authorList>
            <consortium name="DOE Joint Genome Institute"/>
            <person name="Ahrendt S."/>
            <person name="Looney B.P."/>
            <person name="Miyauchi S."/>
            <person name="Morin E."/>
            <person name="Drula E."/>
            <person name="Courty P.E."/>
            <person name="Chicoki N."/>
            <person name="Fauchery L."/>
            <person name="Kohler A."/>
            <person name="Kuo A."/>
            <person name="Labutti K."/>
            <person name="Pangilinan J."/>
            <person name="Lipzen A."/>
            <person name="Riley R."/>
            <person name="Andreopoulos W."/>
            <person name="He G."/>
            <person name="Johnson J."/>
            <person name="Barry K.W."/>
            <person name="Grigoriev I.V."/>
            <person name="Nagy L."/>
            <person name="Hibbett D."/>
            <person name="Henrissat B."/>
            <person name="Matheny P.B."/>
            <person name="Labbe J."/>
            <person name="Martin F."/>
        </authorList>
    </citation>
    <scope>NUCLEOTIDE SEQUENCE</scope>
    <source>
        <strain evidence="1">FP105234-sp</strain>
    </source>
</reference>
<evidence type="ECO:0000313" key="2">
    <source>
        <dbReference type="Proteomes" id="UP000814033"/>
    </source>
</evidence>
<sequence>MKALVDAAAVNNWGNDVKPTDGALHRYTPNKEEDPRFLIRADSPPAATVVGVQRQGQVSSCRMFQARALTYSNHLTSSPPLPVSYHLTAAVPPHGLLAKNGRLAPLAPLGEPIARLATRSPPARASSTHARDVTAHRVTPHASGSAAIPVQRVAQRGTRAHDVDAAISRAATHDAELRTTLPTADAIKNDLLVYASRSARSMPDAAHAIHSRRCPRPHRPRRIQDDRRAYASRPARISSPRSPRAFHRRDANTHPSAAIHSSTSADTAKLRGNTMYGCNAAALTAREKASSVLENVEVLGP</sequence>
<protein>
    <submittedName>
        <fullName evidence="1">Uncharacterized protein</fullName>
    </submittedName>
</protein>
<comment type="caution">
    <text evidence="1">The sequence shown here is derived from an EMBL/GenBank/DDBJ whole genome shotgun (WGS) entry which is preliminary data.</text>
</comment>